<dbReference type="InterPro" id="IPR022409">
    <property type="entry name" value="PKD/Chitinase_dom"/>
</dbReference>
<dbReference type="RefSeq" id="WP_140964129.1">
    <property type="nucleotide sequence ID" value="NZ_VEVQ02000016.1"/>
</dbReference>
<keyword evidence="1" id="KW-0812">Transmembrane</keyword>
<dbReference type="EMBL" id="VEVQ02000016">
    <property type="protein sequence ID" value="NHN27618.1"/>
    <property type="molecule type" value="Genomic_DNA"/>
</dbReference>
<dbReference type="SUPFAM" id="SSF49299">
    <property type="entry name" value="PKD domain"/>
    <property type="match status" value="2"/>
</dbReference>
<organism evidence="3 4">
    <name type="scientific">Flavobacterium jejuense</name>
    <dbReference type="NCBI Taxonomy" id="1544455"/>
    <lineage>
        <taxon>Bacteria</taxon>
        <taxon>Pseudomonadati</taxon>
        <taxon>Bacteroidota</taxon>
        <taxon>Flavobacteriia</taxon>
        <taxon>Flavobacteriales</taxon>
        <taxon>Flavobacteriaceae</taxon>
        <taxon>Flavobacterium</taxon>
    </lineage>
</organism>
<evidence type="ECO:0000256" key="1">
    <source>
        <dbReference type="SAM" id="Phobius"/>
    </source>
</evidence>
<sequence>MFILTPFKKYFDAKIPMVFSAVVLLSLVIIIYKLNNETECNAKEFKIDAPSFMVGEFIIFSDDSKNADSWRWYFGDNSQIAFRSKVAHSFDKEGEYLVKLVINNKCTVQRVVAILPRKNSIDQSLIPKINVPNYVMEGEEIVFEDNTDSAQSWEWRFGENLKNKVDSFDKKCSYTFTSPGRKMISLVVNDDYTHVATKVIFVMPKKEEQVTKSDRKRNTIPINPFQNVPDAPPEEDNVVKVEKGPEIGGADANKIEDVFELVTNNKISYEDFLKYFCKYNLPTVVFKDQKTTSLKEFYYQVKKEKIKLKNISIQKVKDDCIVIILIDKKYKSIF</sequence>
<reference evidence="4" key="1">
    <citation type="submission" date="2019-05" db="EMBL/GenBank/DDBJ databases">
        <title>Flavobacterium profundi sp. nov., isolated from a deep-sea seamount.</title>
        <authorList>
            <person name="Zhang D.-C."/>
        </authorList>
    </citation>
    <scope>NUCLEOTIDE SEQUENCE [LARGE SCALE GENOMIC DNA]</scope>
    <source>
        <strain evidence="4">EC11</strain>
    </source>
</reference>
<dbReference type="SMART" id="SM00089">
    <property type="entry name" value="PKD"/>
    <property type="match status" value="2"/>
</dbReference>
<comment type="caution">
    <text evidence="3">The sequence shown here is derived from an EMBL/GenBank/DDBJ whole genome shotgun (WGS) entry which is preliminary data.</text>
</comment>
<name>A0ABX0IVX6_9FLAO</name>
<reference evidence="3 4" key="2">
    <citation type="submission" date="2019-05" db="EMBL/GenBank/DDBJ databases">
        <authorList>
            <person name="Lianzixin W."/>
        </authorList>
    </citation>
    <scope>NUCLEOTIDE SEQUENCE [LARGE SCALE GENOMIC DNA]</scope>
    <source>
        <strain evidence="3 4">EC11</strain>
    </source>
</reference>
<feature type="domain" description="PKD" evidence="2">
    <location>
        <begin position="145"/>
        <end position="202"/>
    </location>
</feature>
<reference evidence="3 4" key="3">
    <citation type="submission" date="2020-02" db="EMBL/GenBank/DDBJ databases">
        <title>Flavobacterium profundi sp. nov., isolated from a deep-sea seamount.</title>
        <authorList>
            <person name="Zhang D.-C."/>
        </authorList>
    </citation>
    <scope>NUCLEOTIDE SEQUENCE [LARGE SCALE GENOMIC DNA]</scope>
    <source>
        <strain evidence="3 4">EC11</strain>
    </source>
</reference>
<dbReference type="CDD" id="cd00146">
    <property type="entry name" value="PKD"/>
    <property type="match status" value="2"/>
</dbReference>
<evidence type="ECO:0000313" key="4">
    <source>
        <dbReference type="Proteomes" id="UP000817854"/>
    </source>
</evidence>
<evidence type="ECO:0000259" key="2">
    <source>
        <dbReference type="PROSITE" id="PS50093"/>
    </source>
</evidence>
<dbReference type="Proteomes" id="UP000817854">
    <property type="component" value="Unassembled WGS sequence"/>
</dbReference>
<proteinExistence type="predicted"/>
<dbReference type="Pfam" id="PF18911">
    <property type="entry name" value="PKD_4"/>
    <property type="match status" value="1"/>
</dbReference>
<feature type="domain" description="PKD" evidence="2">
    <location>
        <begin position="69"/>
        <end position="104"/>
    </location>
</feature>
<keyword evidence="1" id="KW-1133">Transmembrane helix</keyword>
<feature type="transmembrane region" description="Helical" evidence="1">
    <location>
        <begin position="15"/>
        <end position="34"/>
    </location>
</feature>
<evidence type="ECO:0000313" key="3">
    <source>
        <dbReference type="EMBL" id="NHN27618.1"/>
    </source>
</evidence>
<keyword evidence="1" id="KW-0472">Membrane</keyword>
<dbReference type="InterPro" id="IPR000601">
    <property type="entry name" value="PKD_dom"/>
</dbReference>
<protein>
    <submittedName>
        <fullName evidence="3">PKD domain-containing protein</fullName>
    </submittedName>
</protein>
<dbReference type="PROSITE" id="PS50093">
    <property type="entry name" value="PKD"/>
    <property type="match status" value="2"/>
</dbReference>
<dbReference type="Gene3D" id="2.60.40.10">
    <property type="entry name" value="Immunoglobulins"/>
    <property type="match status" value="2"/>
</dbReference>
<dbReference type="InterPro" id="IPR035986">
    <property type="entry name" value="PKD_dom_sf"/>
</dbReference>
<dbReference type="InterPro" id="IPR013783">
    <property type="entry name" value="Ig-like_fold"/>
</dbReference>
<accession>A0ABX0IVX6</accession>
<keyword evidence="4" id="KW-1185">Reference proteome</keyword>
<gene>
    <name evidence="3" type="ORF">FIA58_018205</name>
</gene>